<accession>A0A3E0GVF1</accession>
<name>A0A3E0GVF1_9PSEU</name>
<dbReference type="Pfam" id="PF00498">
    <property type="entry name" value="FHA"/>
    <property type="match status" value="1"/>
</dbReference>
<keyword evidence="5" id="KW-1185">Reference proteome</keyword>
<sequence length="333" mass="34748">MAPEVRYTPGTWTCLVGPSICLLADWAPDSGVFARCWSLVRDGASVEDVLDAVVRDGLRAVGDFALASFGSRQGQLVVRGKAAIEVAGAEALHAVDVSTWLERPWDATVTAVLSAPGVSADGPELPLVTGVALAGRIVVGPVPAPEAAAPVEPAKEEHVVEETYEDIFAQRESADVTRYRAAIPPVPQTGVIASVPWEQKAEPSKVASTVRRDQLPSASPRSKPGVLRLSTGDVIALDRDVILGRAPTSTEKPAAKPNLVQLPHAGDDISRNHVRVHIEGASVFVTDLGSTNGTAVTPPGGPRTVLSPNVPVEIVAGTVVGLADVVTFRFEAG</sequence>
<dbReference type="OrthoDB" id="5240729at2"/>
<keyword evidence="1" id="KW-0597">Phosphoprotein</keyword>
<dbReference type="Proteomes" id="UP000256269">
    <property type="component" value="Unassembled WGS sequence"/>
</dbReference>
<proteinExistence type="predicted"/>
<evidence type="ECO:0000313" key="4">
    <source>
        <dbReference type="EMBL" id="REH30671.1"/>
    </source>
</evidence>
<feature type="domain" description="FHA" evidence="3">
    <location>
        <begin position="241"/>
        <end position="297"/>
    </location>
</feature>
<organism evidence="4 5">
    <name type="scientific">Kutzneria buriramensis</name>
    <dbReference type="NCBI Taxonomy" id="1045776"/>
    <lineage>
        <taxon>Bacteria</taxon>
        <taxon>Bacillati</taxon>
        <taxon>Actinomycetota</taxon>
        <taxon>Actinomycetes</taxon>
        <taxon>Pseudonocardiales</taxon>
        <taxon>Pseudonocardiaceae</taxon>
        <taxon>Kutzneria</taxon>
    </lineage>
</organism>
<dbReference type="InterPro" id="IPR000253">
    <property type="entry name" value="FHA_dom"/>
</dbReference>
<gene>
    <name evidence="4" type="ORF">BCF44_12329</name>
</gene>
<dbReference type="Gene3D" id="2.60.200.20">
    <property type="match status" value="1"/>
</dbReference>
<evidence type="ECO:0000256" key="1">
    <source>
        <dbReference type="ARBA" id="ARBA00022553"/>
    </source>
</evidence>
<evidence type="ECO:0000256" key="2">
    <source>
        <dbReference type="SAM" id="MobiDB-lite"/>
    </source>
</evidence>
<evidence type="ECO:0000259" key="3">
    <source>
        <dbReference type="PROSITE" id="PS50006"/>
    </source>
</evidence>
<comment type="caution">
    <text evidence="4">The sequence shown here is derived from an EMBL/GenBank/DDBJ whole genome shotgun (WGS) entry which is preliminary data.</text>
</comment>
<dbReference type="SUPFAM" id="SSF49879">
    <property type="entry name" value="SMAD/FHA domain"/>
    <property type="match status" value="1"/>
</dbReference>
<dbReference type="SMART" id="SM00240">
    <property type="entry name" value="FHA"/>
    <property type="match status" value="1"/>
</dbReference>
<dbReference type="InterPro" id="IPR008984">
    <property type="entry name" value="SMAD_FHA_dom_sf"/>
</dbReference>
<evidence type="ECO:0000313" key="5">
    <source>
        <dbReference type="Proteomes" id="UP000256269"/>
    </source>
</evidence>
<protein>
    <submittedName>
        <fullName evidence="4">FHA domain-containing protein</fullName>
    </submittedName>
</protein>
<dbReference type="EMBL" id="QUNO01000023">
    <property type="protein sequence ID" value="REH30671.1"/>
    <property type="molecule type" value="Genomic_DNA"/>
</dbReference>
<dbReference type="PROSITE" id="PS50006">
    <property type="entry name" value="FHA_DOMAIN"/>
    <property type="match status" value="1"/>
</dbReference>
<dbReference type="AlphaFoldDB" id="A0A3E0GVF1"/>
<feature type="region of interest" description="Disordered" evidence="2">
    <location>
        <begin position="202"/>
        <end position="225"/>
    </location>
</feature>
<reference evidence="4 5" key="1">
    <citation type="submission" date="2018-08" db="EMBL/GenBank/DDBJ databases">
        <title>Genomic Encyclopedia of Archaeal and Bacterial Type Strains, Phase II (KMG-II): from individual species to whole genera.</title>
        <authorList>
            <person name="Goeker M."/>
        </authorList>
    </citation>
    <scope>NUCLEOTIDE SEQUENCE [LARGE SCALE GENOMIC DNA]</scope>
    <source>
        <strain evidence="4 5">DSM 45791</strain>
    </source>
</reference>